<evidence type="ECO:0000256" key="3">
    <source>
        <dbReference type="ARBA" id="ARBA00022989"/>
    </source>
</evidence>
<dbReference type="InterPro" id="IPR051689">
    <property type="entry name" value="Sterol_desaturase/TMEM195"/>
</dbReference>
<evidence type="ECO:0000259" key="8">
    <source>
        <dbReference type="Pfam" id="PF04116"/>
    </source>
</evidence>
<keyword evidence="3 7" id="KW-1133">Transmembrane helix</keyword>
<protein>
    <submittedName>
        <fullName evidence="9">Sterol desaturase family protein</fullName>
    </submittedName>
</protein>
<gene>
    <name evidence="9" type="ORF">NZK81_13915</name>
</gene>
<organism evidence="9 10">
    <name type="scientific">Novosphingobium mangrovi</name>
    <name type="common">ex Huang et al. 2023</name>
    <dbReference type="NCBI Taxonomy" id="2976432"/>
    <lineage>
        <taxon>Bacteria</taxon>
        <taxon>Pseudomonadati</taxon>
        <taxon>Pseudomonadota</taxon>
        <taxon>Alphaproteobacteria</taxon>
        <taxon>Sphingomonadales</taxon>
        <taxon>Sphingomonadaceae</taxon>
        <taxon>Novosphingobium</taxon>
    </lineage>
</organism>
<dbReference type="InterPro" id="IPR006694">
    <property type="entry name" value="Fatty_acid_hydroxylase"/>
</dbReference>
<evidence type="ECO:0000256" key="4">
    <source>
        <dbReference type="ARBA" id="ARBA00023002"/>
    </source>
</evidence>
<evidence type="ECO:0000256" key="2">
    <source>
        <dbReference type="ARBA" id="ARBA00022692"/>
    </source>
</evidence>
<comment type="subcellular location">
    <subcellularLocation>
        <location evidence="1">Endomembrane system</location>
        <topology evidence="1">Multi-pass membrane protein</topology>
    </subcellularLocation>
</comment>
<dbReference type="PANTHER" id="PTHR21624:SF1">
    <property type="entry name" value="ALKYLGLYCEROL MONOOXYGENASE"/>
    <property type="match status" value="1"/>
</dbReference>
<feature type="transmembrane region" description="Helical" evidence="7">
    <location>
        <begin position="134"/>
        <end position="155"/>
    </location>
</feature>
<evidence type="ECO:0000256" key="6">
    <source>
        <dbReference type="ARBA" id="ARBA00023136"/>
    </source>
</evidence>
<keyword evidence="10" id="KW-1185">Reference proteome</keyword>
<feature type="transmembrane region" description="Helical" evidence="7">
    <location>
        <begin position="74"/>
        <end position="93"/>
    </location>
</feature>
<evidence type="ECO:0000313" key="10">
    <source>
        <dbReference type="Proteomes" id="UP001165583"/>
    </source>
</evidence>
<dbReference type="RefSeq" id="WP_260046736.1">
    <property type="nucleotide sequence ID" value="NZ_JANZXA010000009.1"/>
</dbReference>
<keyword evidence="4" id="KW-0560">Oxidoreductase</keyword>
<feature type="transmembrane region" description="Helical" evidence="7">
    <location>
        <begin position="39"/>
        <end position="62"/>
    </location>
</feature>
<accession>A0ABT2I759</accession>
<comment type="caution">
    <text evidence="9">The sequence shown here is derived from an EMBL/GenBank/DDBJ whole genome shotgun (WGS) entry which is preliminary data.</text>
</comment>
<name>A0ABT2I759_9SPHN</name>
<evidence type="ECO:0000256" key="5">
    <source>
        <dbReference type="ARBA" id="ARBA00023098"/>
    </source>
</evidence>
<evidence type="ECO:0000313" key="9">
    <source>
        <dbReference type="EMBL" id="MCT2400650.1"/>
    </source>
</evidence>
<evidence type="ECO:0000256" key="7">
    <source>
        <dbReference type="SAM" id="Phobius"/>
    </source>
</evidence>
<reference evidence="9" key="1">
    <citation type="submission" date="2022-09" db="EMBL/GenBank/DDBJ databases">
        <title>Novosphingobium sp. Nov., a polycyclic aromatic hydrocarbon-degrading bacterium isolated form mangrove sediments in HongKong.</title>
        <authorList>
            <person name="Hu Z."/>
        </authorList>
    </citation>
    <scope>NUCLEOTIDE SEQUENCE</scope>
    <source>
        <strain evidence="9">HK4-1</strain>
    </source>
</reference>
<evidence type="ECO:0000256" key="1">
    <source>
        <dbReference type="ARBA" id="ARBA00004127"/>
    </source>
</evidence>
<dbReference type="PANTHER" id="PTHR21624">
    <property type="entry name" value="STEROL DESATURASE-RELATED PROTEIN"/>
    <property type="match status" value="1"/>
</dbReference>
<keyword evidence="2 7" id="KW-0812">Transmembrane</keyword>
<dbReference type="Proteomes" id="UP001165583">
    <property type="component" value="Unassembled WGS sequence"/>
</dbReference>
<keyword evidence="6 7" id="KW-0472">Membrane</keyword>
<dbReference type="Pfam" id="PF04116">
    <property type="entry name" value="FA_hydroxylase"/>
    <property type="match status" value="1"/>
</dbReference>
<dbReference type="EMBL" id="JANZXA010000009">
    <property type="protein sequence ID" value="MCT2400650.1"/>
    <property type="molecule type" value="Genomic_DNA"/>
</dbReference>
<feature type="domain" description="Fatty acid hydroxylase" evidence="8">
    <location>
        <begin position="80"/>
        <end position="212"/>
    </location>
</feature>
<keyword evidence="5" id="KW-0443">Lipid metabolism</keyword>
<sequence length="258" mass="29183">MQELIWTIVIATLVFLPLELVLPARRAGWGGWQRIRTDLLHVFVGGMAIRFGTALLAVALLFPFRIETAIDLPLWLQVPAVLVLCDLMFWLAHRLFHAVPVLWRFHAIHHCSEKLDFLAAFRVHPVDQIVNSTIIAAPVVLLGFSPEALAIYAVAYKWHALLLHSNVRLSLGPLDALIATPAFHHWHHADQPDAYDRNFGGQLLIWDRLFGTLNWRGGTFPETYGIEENLPENYISHMVAPFVPSKEPAYEDATAPLR</sequence>
<proteinExistence type="predicted"/>